<evidence type="ECO:0000259" key="1">
    <source>
        <dbReference type="Pfam" id="PF22702"/>
    </source>
</evidence>
<feature type="domain" description="Cas9 RuvC" evidence="1">
    <location>
        <begin position="1"/>
        <end position="55"/>
    </location>
</feature>
<accession>B5CKV9</accession>
<dbReference type="HOGENOM" id="CLU_1957954_0_0_9"/>
<reference evidence="2 3" key="2">
    <citation type="submission" date="2008-08" db="EMBL/GenBank/DDBJ databases">
        <authorList>
            <person name="Fulton L."/>
            <person name="Clifton S."/>
            <person name="Fulton B."/>
            <person name="Xu J."/>
            <person name="Minx P."/>
            <person name="Pepin K.H."/>
            <person name="Johnson M."/>
            <person name="Bhonagiri V."/>
            <person name="Nash W.E."/>
            <person name="Mardis E.R."/>
            <person name="Wilson R.K."/>
        </authorList>
    </citation>
    <scope>NUCLEOTIDE SEQUENCE [LARGE SCALE GENOMIC DNA]</scope>
    <source>
        <strain evidence="2 3">ATCC 29176</strain>
    </source>
</reference>
<dbReference type="eggNOG" id="COG3513">
    <property type="taxonomic scope" value="Bacteria"/>
</dbReference>
<keyword evidence="3" id="KW-1185">Reference proteome</keyword>
<reference evidence="2 3" key="1">
    <citation type="submission" date="2008-08" db="EMBL/GenBank/DDBJ databases">
        <title>Draft genome sequence of Ruminococcus lactaris ATCC 29176.</title>
        <authorList>
            <person name="Sudarsanam P."/>
            <person name="Ley R."/>
            <person name="Guruge J."/>
            <person name="Turnbaugh P.J."/>
            <person name="Mahowald M."/>
            <person name="Liep D."/>
            <person name="Gordon J."/>
        </authorList>
    </citation>
    <scope>NUCLEOTIDE SEQUENCE [LARGE SCALE GENOMIC DNA]</scope>
    <source>
        <strain evidence="2 3">ATCC 29176</strain>
    </source>
</reference>
<dbReference type="InterPro" id="IPR055228">
    <property type="entry name" value="Cas9_RuvC"/>
</dbReference>
<dbReference type="EMBL" id="ABOU02000004">
    <property type="protein sequence ID" value="EDY34102.1"/>
    <property type="molecule type" value="Genomic_DNA"/>
</dbReference>
<sequence>MKAKTVSKFRQDFDFIKVRDMNDLHHAKDAYLNIVVGNVYFVKFTKNAAWFVKENPGRTYNLEKMFIWDVARDGEIAWKAGKSGSIVQVRAMMEKNHILVTRRSYEVKGGLFDQQILKKGKGLFWNMC</sequence>
<proteinExistence type="predicted"/>
<evidence type="ECO:0000313" key="3">
    <source>
        <dbReference type="Proteomes" id="UP000003254"/>
    </source>
</evidence>
<name>B5CKV9_9FIRM</name>
<organism evidence="2 3">
    <name type="scientific">[Ruminococcus] lactaris ATCC 29176</name>
    <dbReference type="NCBI Taxonomy" id="471875"/>
    <lineage>
        <taxon>Bacteria</taxon>
        <taxon>Bacillati</taxon>
        <taxon>Bacillota</taxon>
        <taxon>Clostridia</taxon>
        <taxon>Lachnospirales</taxon>
        <taxon>Lachnospiraceae</taxon>
        <taxon>Mediterraneibacter</taxon>
    </lineage>
</organism>
<comment type="caution">
    <text evidence="2">The sequence shown here is derived from an EMBL/GenBank/DDBJ whole genome shotgun (WGS) entry which is preliminary data.</text>
</comment>
<dbReference type="AlphaFoldDB" id="B5CKV9"/>
<protein>
    <recommendedName>
        <fullName evidence="1">Cas9 RuvC domain-containing protein</fullName>
    </recommendedName>
</protein>
<evidence type="ECO:0000313" key="2">
    <source>
        <dbReference type="EMBL" id="EDY34102.1"/>
    </source>
</evidence>
<dbReference type="Proteomes" id="UP000003254">
    <property type="component" value="Unassembled WGS sequence"/>
</dbReference>
<dbReference type="Pfam" id="PF22702">
    <property type="entry name" value="Cas9_RuvC"/>
    <property type="match status" value="1"/>
</dbReference>
<gene>
    <name evidence="2" type="ORF">RUMLAC_00073</name>
</gene>